<accession>A0A834XNG4</accession>
<dbReference type="InterPro" id="IPR041499">
    <property type="entry name" value="Tfc1/Sfc1_N"/>
</dbReference>
<evidence type="ECO:0000256" key="4">
    <source>
        <dbReference type="ARBA" id="ARBA00023242"/>
    </source>
</evidence>
<comment type="caution">
    <text evidence="8">The sequence shown here is derived from an EMBL/GenBank/DDBJ whole genome shotgun (WGS) entry which is preliminary data.</text>
</comment>
<dbReference type="GO" id="GO:0001002">
    <property type="term" value="F:RNA polymerase III type 1 promoter sequence-specific DNA binding"/>
    <property type="evidence" value="ECO:0007669"/>
    <property type="project" value="TreeGrafter"/>
</dbReference>
<dbReference type="PANTHER" id="PTHR13230">
    <property type="entry name" value="GENERAL TRANSCRIPTION FACTOR IIIC, POLYPEPTIDE 5"/>
    <property type="match status" value="1"/>
</dbReference>
<sequence length="623" mass="72756">MSDDDEYLDDENDQDFDINEYRSTEGSDDSNDFENDNENYDLDDDEEKGGDYFEDESKYPSPTSPNGHRFDKKFVCIRYPGNVINPDKAVETLGGLAAISTVVNTPNRRLELRFRPSDTYCKPACGDRHEMTGFLLRIRTKKSRVQAINQASLQKQHLEFRKLEPVPLPSNPELRKTLEDLENQIKNCSVDPIINHQERRSTLEDKKTEKTGFPYGKRPLPDDILPTFDKNKYEDLSNDVHYELPKLKILGRIETEYKFTNLCDFQFLPVLKNQNTSKNECIYNEIYPSGIPSYKWLQKDVPHFLPPAVFSRMDSVQNYSLKTESKETGPENIIGKTRKRRGGYSNKISFGTENVPTEPPVGIENAMKLKFLGQSHLEKIRKLFEERPIWSRNALLFKTKFSREQIKLILPCVAYYYTNGPWRMMWVKLGEDPRNNPALRIYQTLDYRRKHMHGLEQSIKGKKRSPNNILRYKSTTVTKSKIASVLTHMGEEDETDTNKRRNEMKEDIYIYREGIVPPSKQMFYQYCDVFAEDIQSMLAKLPDPQPGTKCDEKHGWLPVGFSDQCREIINKHVRVVLRKRSNIPVDYPTRLPRKRPIGKSVNVKRTRVTRKRKESSESEWEDM</sequence>
<protein>
    <recommendedName>
        <fullName evidence="10">General transcription factor 3C polypeptide 5</fullName>
    </recommendedName>
</protein>
<evidence type="ECO:0000256" key="1">
    <source>
        <dbReference type="ARBA" id="ARBA00004123"/>
    </source>
</evidence>
<dbReference type="GO" id="GO:0005634">
    <property type="term" value="C:nucleus"/>
    <property type="evidence" value="ECO:0007669"/>
    <property type="project" value="UniProtKB-SubCell"/>
</dbReference>
<evidence type="ECO:0000256" key="5">
    <source>
        <dbReference type="SAM" id="MobiDB-lite"/>
    </source>
</evidence>
<keyword evidence="3" id="KW-0804">Transcription</keyword>
<evidence type="ECO:0000313" key="8">
    <source>
        <dbReference type="EMBL" id="KAF7990553.1"/>
    </source>
</evidence>
<dbReference type="Pfam" id="PF17682">
    <property type="entry name" value="Tau95_N"/>
    <property type="match status" value="1"/>
</dbReference>
<dbReference type="Proteomes" id="UP000639338">
    <property type="component" value="Unassembled WGS sequence"/>
</dbReference>
<evidence type="ECO:0000256" key="2">
    <source>
        <dbReference type="ARBA" id="ARBA00023125"/>
    </source>
</evidence>
<dbReference type="Gene3D" id="3.30.200.160">
    <property type="entry name" value="TFIIIC, subcomplex tauA, subunit Sfc1, barrel domain"/>
    <property type="match status" value="1"/>
</dbReference>
<feature type="compositionally biased region" description="Basic residues" evidence="5">
    <location>
        <begin position="591"/>
        <end position="613"/>
    </location>
</feature>
<evidence type="ECO:0000259" key="6">
    <source>
        <dbReference type="Pfam" id="PF09734"/>
    </source>
</evidence>
<dbReference type="GO" id="GO:0001003">
    <property type="term" value="F:RNA polymerase III type 2 promoter sequence-specific DNA binding"/>
    <property type="evidence" value="ECO:0007669"/>
    <property type="project" value="TreeGrafter"/>
</dbReference>
<evidence type="ECO:0000313" key="9">
    <source>
        <dbReference type="Proteomes" id="UP000639338"/>
    </source>
</evidence>
<dbReference type="AlphaFoldDB" id="A0A834XNG4"/>
<dbReference type="InterPro" id="IPR040454">
    <property type="entry name" value="TF_IIIC_Tfc1/Sfc1"/>
</dbReference>
<dbReference type="GO" id="GO:0000127">
    <property type="term" value="C:transcription factor TFIIIC complex"/>
    <property type="evidence" value="ECO:0007669"/>
    <property type="project" value="InterPro"/>
</dbReference>
<feature type="region of interest" description="Disordered" evidence="5">
    <location>
        <begin position="587"/>
        <end position="623"/>
    </location>
</feature>
<name>A0A834XNG4_APHGI</name>
<keyword evidence="4" id="KW-0539">Nucleus</keyword>
<evidence type="ECO:0000256" key="3">
    <source>
        <dbReference type="ARBA" id="ARBA00023163"/>
    </source>
</evidence>
<dbReference type="Pfam" id="PF09734">
    <property type="entry name" value="Tau95"/>
    <property type="match status" value="1"/>
</dbReference>
<keyword evidence="9" id="KW-1185">Reference proteome</keyword>
<dbReference type="EMBL" id="JACMRX010000004">
    <property type="protein sequence ID" value="KAF7990553.1"/>
    <property type="molecule type" value="Genomic_DNA"/>
</dbReference>
<organism evidence="8 9">
    <name type="scientific">Aphidius gifuensis</name>
    <name type="common">Parasitoid wasp</name>
    <dbReference type="NCBI Taxonomy" id="684658"/>
    <lineage>
        <taxon>Eukaryota</taxon>
        <taxon>Metazoa</taxon>
        <taxon>Ecdysozoa</taxon>
        <taxon>Arthropoda</taxon>
        <taxon>Hexapoda</taxon>
        <taxon>Insecta</taxon>
        <taxon>Pterygota</taxon>
        <taxon>Neoptera</taxon>
        <taxon>Endopterygota</taxon>
        <taxon>Hymenoptera</taxon>
        <taxon>Apocrita</taxon>
        <taxon>Ichneumonoidea</taxon>
        <taxon>Braconidae</taxon>
        <taxon>Aphidiinae</taxon>
        <taxon>Aphidius</taxon>
    </lineage>
</organism>
<feature type="compositionally biased region" description="Acidic residues" evidence="5">
    <location>
        <begin position="1"/>
        <end position="18"/>
    </location>
</feature>
<dbReference type="GO" id="GO:0006384">
    <property type="term" value="P:transcription initiation at RNA polymerase III promoter"/>
    <property type="evidence" value="ECO:0007669"/>
    <property type="project" value="InterPro"/>
</dbReference>
<reference evidence="8 9" key="1">
    <citation type="submission" date="2020-08" db="EMBL/GenBank/DDBJ databases">
        <title>Aphidius gifuensis genome sequencing and assembly.</title>
        <authorList>
            <person name="Du Z."/>
        </authorList>
    </citation>
    <scope>NUCLEOTIDE SEQUENCE [LARGE SCALE GENOMIC DNA]</scope>
    <source>
        <strain evidence="8">YNYX2018</strain>
        <tissue evidence="8">Adults</tissue>
    </source>
</reference>
<feature type="domain" description="Transcription factor IIIC subunit 5 HTH" evidence="6">
    <location>
        <begin position="304"/>
        <end position="448"/>
    </location>
</feature>
<comment type="subcellular location">
    <subcellularLocation>
        <location evidence="1">Nucleus</location>
    </subcellularLocation>
</comment>
<evidence type="ECO:0008006" key="10">
    <source>
        <dbReference type="Google" id="ProtNLM"/>
    </source>
</evidence>
<feature type="compositionally biased region" description="Acidic residues" evidence="5">
    <location>
        <begin position="26"/>
        <end position="48"/>
    </location>
</feature>
<evidence type="ECO:0000259" key="7">
    <source>
        <dbReference type="Pfam" id="PF17682"/>
    </source>
</evidence>
<dbReference type="PANTHER" id="PTHR13230:SF5">
    <property type="entry name" value="GENERAL TRANSCRIPTION FACTOR 3C POLYPEPTIDE 5"/>
    <property type="match status" value="1"/>
</dbReference>
<dbReference type="InterPro" id="IPR042536">
    <property type="entry name" value="TFIIIC_tauA_Sfc1"/>
</dbReference>
<dbReference type="OrthoDB" id="5598268at2759"/>
<dbReference type="InterPro" id="IPR019136">
    <property type="entry name" value="TF_IIIC_su-5_HTH"/>
</dbReference>
<feature type="domain" description="Transcription factor IIIC subunit Tfc1/Sfc1 triple barrel" evidence="7">
    <location>
        <begin position="75"/>
        <end position="267"/>
    </location>
</feature>
<feature type="compositionally biased region" description="Basic and acidic residues" evidence="5">
    <location>
        <begin position="49"/>
        <end position="58"/>
    </location>
</feature>
<feature type="region of interest" description="Disordered" evidence="5">
    <location>
        <begin position="1"/>
        <end position="66"/>
    </location>
</feature>
<gene>
    <name evidence="8" type="ORF">HCN44_000358</name>
</gene>
<keyword evidence="2" id="KW-0238">DNA-binding</keyword>
<proteinExistence type="predicted"/>